<protein>
    <submittedName>
        <fullName evidence="2">Uncharacterized protein</fullName>
    </submittedName>
</protein>
<name>L8FTB9_PSED2</name>
<reference evidence="3" key="1">
    <citation type="submission" date="2010-09" db="EMBL/GenBank/DDBJ databases">
        <title>The genome sequence of Geomyces destructans 20631-21.</title>
        <authorList>
            <consortium name="The Broad Institute Genome Sequencing Platform"/>
            <person name="Cuomo C.A."/>
            <person name="Blehert D.S."/>
            <person name="Lorch J.M."/>
            <person name="Young S.K."/>
            <person name="Zeng Q."/>
            <person name="Gargeya S."/>
            <person name="Fitzgerald M."/>
            <person name="Haas B."/>
            <person name="Abouelleil A."/>
            <person name="Alvarado L."/>
            <person name="Arachchi H.M."/>
            <person name="Berlin A."/>
            <person name="Brown A."/>
            <person name="Chapman S.B."/>
            <person name="Chen Z."/>
            <person name="Dunbar C."/>
            <person name="Freedman E."/>
            <person name="Gearin G."/>
            <person name="Gellesch M."/>
            <person name="Goldberg J."/>
            <person name="Griggs A."/>
            <person name="Gujja S."/>
            <person name="Heiman D."/>
            <person name="Howarth C."/>
            <person name="Larson L."/>
            <person name="Lui A."/>
            <person name="MacDonald P.J.P."/>
            <person name="Montmayeur A."/>
            <person name="Murphy C."/>
            <person name="Neiman D."/>
            <person name="Pearson M."/>
            <person name="Priest M."/>
            <person name="Roberts A."/>
            <person name="Saif S."/>
            <person name="Shea T."/>
            <person name="Shenoy N."/>
            <person name="Sisk P."/>
            <person name="Stolte C."/>
            <person name="Sykes S."/>
            <person name="Wortman J."/>
            <person name="Nusbaum C."/>
            <person name="Birren B."/>
        </authorList>
    </citation>
    <scope>NUCLEOTIDE SEQUENCE [LARGE SCALE GENOMIC DNA]</scope>
    <source>
        <strain evidence="3">ATCC MYA-4855 / 20631-21</strain>
    </source>
</reference>
<dbReference type="VEuPathDB" id="FungiDB:GMDG_06361"/>
<proteinExistence type="predicted"/>
<dbReference type="EMBL" id="GL573325">
    <property type="protein sequence ID" value="ELR03728.1"/>
    <property type="molecule type" value="Genomic_DNA"/>
</dbReference>
<dbReference type="OrthoDB" id="2520703at2759"/>
<evidence type="ECO:0000313" key="2">
    <source>
        <dbReference type="EMBL" id="ELR03728.1"/>
    </source>
</evidence>
<gene>
    <name evidence="2" type="ORF">GMDG_06361</name>
</gene>
<feature type="region of interest" description="Disordered" evidence="1">
    <location>
        <begin position="114"/>
        <end position="137"/>
    </location>
</feature>
<feature type="compositionally biased region" description="Polar residues" evidence="1">
    <location>
        <begin position="127"/>
        <end position="136"/>
    </location>
</feature>
<dbReference type="HOGENOM" id="CLU_637979_0_0_1"/>
<dbReference type="Proteomes" id="UP000011064">
    <property type="component" value="Unassembled WGS sequence"/>
</dbReference>
<accession>L8FTB9</accession>
<sequence>MAPQPLPEELLGRICIYLCPHRQNPNDLPNPDEPCVRASKATLARLCRVSKRMLAIAQPILYHYYATGNIIGPLNPMVSDYPTADDKLPSFLRTIIHQPILAIHIRTLQLQSKSTSKTTTLNPHLRNGSSTPPSRAQKTRIAIHPWLRELAIILTPRTSHLMLGHSPLLPRTYIEPSSRLLPACTSLSFRSGVKGYNLAMMPPLLRMAPNLTSLQATDILGWHSEGLVDNAPLSLQKVRRLVAEELRMNEFSVMVRCDVSSHYEYLMPKSQHQTIQSLQEFYQLEELVMDQWAFLYHDNGSRGTKGLVTLLPASIQIVHLSVGPCCQSFYRILLLHQDGKPKYPTCWRRVVPRLRERISSFPFQPSTRLRYDYFIPAPYMELNHRYLSRERLASIDGVTATFSTPLYIQQSTGKLTKANKHGYYDPESPY</sequence>
<evidence type="ECO:0000313" key="3">
    <source>
        <dbReference type="Proteomes" id="UP000011064"/>
    </source>
</evidence>
<dbReference type="AlphaFoldDB" id="L8FTB9"/>
<keyword evidence="3" id="KW-1185">Reference proteome</keyword>
<evidence type="ECO:0000256" key="1">
    <source>
        <dbReference type="SAM" id="MobiDB-lite"/>
    </source>
</evidence>
<dbReference type="InParanoid" id="L8FTB9"/>
<organism evidence="2 3">
    <name type="scientific">Pseudogymnoascus destructans (strain ATCC MYA-4855 / 20631-21)</name>
    <name type="common">Bat white-nose syndrome fungus</name>
    <name type="synonym">Geomyces destructans</name>
    <dbReference type="NCBI Taxonomy" id="658429"/>
    <lineage>
        <taxon>Eukaryota</taxon>
        <taxon>Fungi</taxon>
        <taxon>Dikarya</taxon>
        <taxon>Ascomycota</taxon>
        <taxon>Pezizomycotina</taxon>
        <taxon>Leotiomycetes</taxon>
        <taxon>Thelebolales</taxon>
        <taxon>Thelebolaceae</taxon>
        <taxon>Pseudogymnoascus</taxon>
    </lineage>
</organism>